<reference evidence="2" key="1">
    <citation type="submission" date="2014-11" db="EMBL/GenBank/DDBJ databases">
        <authorList>
            <person name="Otto D Thomas"/>
            <person name="Naeem Raeece"/>
        </authorList>
    </citation>
    <scope>NUCLEOTIDE SEQUENCE</scope>
</reference>
<sequence length="460" mass="49741">MARGHGGTLGGCLGRTLHFVLSLTFVSLEFCNALFVSLRRLFCCRGRREGSAVPGSAGQGKGKAPSHFAVSFGDPEVEKLSPEELSRFGDTLLSQCRSRGARFLTIVAPTPGSTAILGRHLIKNKAAVCATGSLGDGSRGDEKTGEGEDDEGDASVEREEICPSVRFLCAEEGKRDFARVALRCAEEVRRGHLRLEDINQELVYKELEAGGSWSYASCLLVARLSASQKAWVSIKGAWNRLTLRHNPLLTAASRVLRALLFPSLSLSVTLGSVLFHLLGRNGGTAGGEKEKECGGAEKTLETREDRAEEESIQIPRQRARKAELRANFSSTEAEKQARRRAAPPACPPACPPAEERTGGTQKTKGEAKKARDRNGERNVVGLKGARNPGETDKPSSSVSLFSRFLYGWTGGSNSGVVGPLPSVSPILLAASEIYEEWSVSPDSVLRCFERYSRTEQRHGR</sequence>
<feature type="region of interest" description="Disordered" evidence="1">
    <location>
        <begin position="135"/>
        <end position="157"/>
    </location>
</feature>
<protein>
    <submittedName>
        <fullName evidence="2">Uncharacterized protein</fullName>
    </submittedName>
</protein>
<evidence type="ECO:0000256" key="1">
    <source>
        <dbReference type="SAM" id="MobiDB-lite"/>
    </source>
</evidence>
<accession>A0A0G4HG93</accession>
<name>A0A0G4HG93_9ALVE</name>
<feature type="compositionally biased region" description="Basic and acidic residues" evidence="1">
    <location>
        <begin position="353"/>
        <end position="376"/>
    </location>
</feature>
<dbReference type="EMBL" id="CDMZ01002566">
    <property type="protein sequence ID" value="CEM42922.1"/>
    <property type="molecule type" value="Genomic_DNA"/>
</dbReference>
<feature type="region of interest" description="Disordered" evidence="1">
    <location>
        <begin position="284"/>
        <end position="397"/>
    </location>
</feature>
<organism evidence="2">
    <name type="scientific">Chromera velia CCMP2878</name>
    <dbReference type="NCBI Taxonomy" id="1169474"/>
    <lineage>
        <taxon>Eukaryota</taxon>
        <taxon>Sar</taxon>
        <taxon>Alveolata</taxon>
        <taxon>Colpodellida</taxon>
        <taxon>Chromeraceae</taxon>
        <taxon>Chromera</taxon>
    </lineage>
</organism>
<gene>
    <name evidence="2" type="ORF">Cvel_6686</name>
</gene>
<evidence type="ECO:0000313" key="2">
    <source>
        <dbReference type="EMBL" id="CEM42922.1"/>
    </source>
</evidence>
<dbReference type="VEuPathDB" id="CryptoDB:Cvel_6686"/>
<dbReference type="AlphaFoldDB" id="A0A0G4HG93"/>
<feature type="compositionally biased region" description="Basic and acidic residues" evidence="1">
    <location>
        <begin position="287"/>
        <end position="306"/>
    </location>
</feature>
<proteinExistence type="predicted"/>